<name>A0A843UTL0_COLES</name>
<dbReference type="SUPFAM" id="SSF81799">
    <property type="entry name" value="Putative methyltransferase TM0872, insert domain"/>
    <property type="match status" value="1"/>
</dbReference>
<dbReference type="Proteomes" id="UP000652761">
    <property type="component" value="Unassembled WGS sequence"/>
</dbReference>
<dbReference type="OrthoDB" id="439808at2759"/>
<dbReference type="SUPFAM" id="SSF53335">
    <property type="entry name" value="S-adenosyl-L-methionine-dependent methyltransferases"/>
    <property type="match status" value="1"/>
</dbReference>
<sequence>MAAAKLRQLLLPHPRGSLPLGGLRRLRSVGAADLRPARGRSTKGSGCAGGPAAATATAEKKSLLRLKRRTRSASEFDREAYTQNLEWQVGGGRSVGEDGVAHVPVMLGEVLQVFSQRRLRSFVDCTVGAAGHSSAIIRAHPELQLYVGVDVDPEALEVARGRIDAAVESTSEAEERRPRIHMRHGNFRTVKSILGGGITGVGSGDAVDGTIDGILMDLGMSSMQVNNPKRGFSVIGDGPLDMRMDPQASLNAEDILNSWPEDEVGQILREYGEESNWRLLQKKIANARAHGGLHSTVELVNLVRTTSSKTRGRQGWMKTAIRVFQALRIAVNDELKTLEDALYACFDCLSSGGRLAVISFHSLEDRIVKQTFLDIINRDEGNDDAIEFRGHINDDQGKEIEMWSKRRIEGRNGIILTKRPITPTEEEEKLNYRCRSAKLRVIQKI</sequence>
<dbReference type="SMR" id="A0A843UTL0"/>
<comment type="caution">
    <text evidence="5">The sequence shown here is derived from an EMBL/GenBank/DDBJ whole genome shotgun (WGS) entry which is preliminary data.</text>
</comment>
<dbReference type="GO" id="GO:0071424">
    <property type="term" value="F:rRNA (cytosine-N4-)-methyltransferase activity"/>
    <property type="evidence" value="ECO:0007669"/>
    <property type="project" value="TreeGrafter"/>
</dbReference>
<dbReference type="GO" id="GO:0070475">
    <property type="term" value="P:rRNA base methylation"/>
    <property type="evidence" value="ECO:0007669"/>
    <property type="project" value="TreeGrafter"/>
</dbReference>
<dbReference type="Pfam" id="PF01795">
    <property type="entry name" value="Methyltransf_5"/>
    <property type="match status" value="1"/>
</dbReference>
<reference evidence="5" key="1">
    <citation type="submission" date="2017-07" db="EMBL/GenBank/DDBJ databases">
        <title>Taro Niue Genome Assembly and Annotation.</title>
        <authorList>
            <person name="Atibalentja N."/>
            <person name="Keating K."/>
            <person name="Fields C.J."/>
        </authorList>
    </citation>
    <scope>NUCLEOTIDE SEQUENCE</scope>
    <source>
        <strain evidence="5">Niue_2</strain>
        <tissue evidence="5">Leaf</tissue>
    </source>
</reference>
<dbReference type="NCBIfam" id="TIGR00006">
    <property type="entry name" value="16S rRNA (cytosine(1402)-N(4))-methyltransferase RsmH"/>
    <property type="match status" value="1"/>
</dbReference>
<evidence type="ECO:0000256" key="1">
    <source>
        <dbReference type="ARBA" id="ARBA00010396"/>
    </source>
</evidence>
<dbReference type="PANTHER" id="PTHR11265">
    <property type="entry name" value="S-ADENOSYL-METHYLTRANSFERASE MRAW"/>
    <property type="match status" value="1"/>
</dbReference>
<proteinExistence type="inferred from homology"/>
<organism evidence="5 6">
    <name type="scientific">Colocasia esculenta</name>
    <name type="common">Wild taro</name>
    <name type="synonym">Arum esculentum</name>
    <dbReference type="NCBI Taxonomy" id="4460"/>
    <lineage>
        <taxon>Eukaryota</taxon>
        <taxon>Viridiplantae</taxon>
        <taxon>Streptophyta</taxon>
        <taxon>Embryophyta</taxon>
        <taxon>Tracheophyta</taxon>
        <taxon>Spermatophyta</taxon>
        <taxon>Magnoliopsida</taxon>
        <taxon>Liliopsida</taxon>
        <taxon>Araceae</taxon>
        <taxon>Aroideae</taxon>
        <taxon>Colocasieae</taxon>
        <taxon>Colocasia</taxon>
    </lineage>
</organism>
<keyword evidence="2" id="KW-0489">Methyltransferase</keyword>
<comment type="similarity">
    <text evidence="1">Belongs to the methyltransferase superfamily. RsmH family.</text>
</comment>
<protein>
    <submittedName>
        <fullName evidence="5">Uncharacterized protein</fullName>
    </submittedName>
</protein>
<keyword evidence="4" id="KW-0949">S-adenosyl-L-methionine</keyword>
<dbReference type="Gene3D" id="1.10.150.170">
    <property type="entry name" value="Putative methyltransferase TM0872, insert domain"/>
    <property type="match status" value="1"/>
</dbReference>
<dbReference type="InterPro" id="IPR023397">
    <property type="entry name" value="SAM-dep_MeTrfase_MraW_recog"/>
</dbReference>
<dbReference type="FunFam" id="1.10.150.170:FF:000004">
    <property type="entry name" value="Ribosomal RNA small subunit methyltransferase H"/>
    <property type="match status" value="1"/>
</dbReference>
<dbReference type="PANTHER" id="PTHR11265:SF0">
    <property type="entry name" value="12S RRNA N4-METHYLCYTIDINE METHYLTRANSFERASE"/>
    <property type="match status" value="1"/>
</dbReference>
<keyword evidence="6" id="KW-1185">Reference proteome</keyword>
<evidence type="ECO:0000256" key="2">
    <source>
        <dbReference type="ARBA" id="ARBA00022603"/>
    </source>
</evidence>
<evidence type="ECO:0000313" key="5">
    <source>
        <dbReference type="EMBL" id="MQL85816.1"/>
    </source>
</evidence>
<keyword evidence="3" id="KW-0808">Transferase</keyword>
<accession>A0A843UTL0</accession>
<gene>
    <name evidence="5" type="ORF">Taro_018358</name>
</gene>
<dbReference type="AlphaFoldDB" id="A0A843UTL0"/>
<evidence type="ECO:0000256" key="3">
    <source>
        <dbReference type="ARBA" id="ARBA00022679"/>
    </source>
</evidence>
<dbReference type="Gene3D" id="3.40.50.150">
    <property type="entry name" value="Vaccinia Virus protein VP39"/>
    <property type="match status" value="1"/>
</dbReference>
<dbReference type="InterPro" id="IPR002903">
    <property type="entry name" value="RsmH"/>
</dbReference>
<dbReference type="InterPro" id="IPR029063">
    <property type="entry name" value="SAM-dependent_MTases_sf"/>
</dbReference>
<evidence type="ECO:0000313" key="6">
    <source>
        <dbReference type="Proteomes" id="UP000652761"/>
    </source>
</evidence>
<dbReference type="HAMAP" id="MF_01007">
    <property type="entry name" value="16SrRNA_methyltr_H"/>
    <property type="match status" value="1"/>
</dbReference>
<evidence type="ECO:0000256" key="4">
    <source>
        <dbReference type="ARBA" id="ARBA00022691"/>
    </source>
</evidence>
<dbReference type="EMBL" id="NMUH01000853">
    <property type="protein sequence ID" value="MQL85816.1"/>
    <property type="molecule type" value="Genomic_DNA"/>
</dbReference>